<accession>A0AC58SEA8</accession>
<sequence>MWLQQEGFIDMVKEWWQSYFISGSPDFILVQKLMNLKKDISNRNRDVYGKVEAKRTKALEELSVLDQTVENRALTQVEKQMVVNLKVELTKLAKAEDISWRQKSRCLWLKEGDMNTRYFQTIANSHKRNNNIEKLKVDNEITHDKDVIKEEILNYYQNLYTESETWRPSANFDDVSRLSSKDREMLEKVFEEEEVHVVVQSSAPDKAPGPDGFTMAFFQKT</sequence>
<dbReference type="RefSeq" id="XP_075083310.1">
    <property type="nucleotide sequence ID" value="XM_075227209.1"/>
</dbReference>
<evidence type="ECO:0000313" key="1">
    <source>
        <dbReference type="Proteomes" id="UP000790787"/>
    </source>
</evidence>
<proteinExistence type="predicted"/>
<name>A0AC58SEA8_TOBAC</name>
<reference evidence="1" key="1">
    <citation type="journal article" date="2014" name="Nat. Commun.">
        <title>The tobacco genome sequence and its comparison with those of tomato and potato.</title>
        <authorList>
            <person name="Sierro N."/>
            <person name="Battey J.N."/>
            <person name="Ouadi S."/>
            <person name="Bakaher N."/>
            <person name="Bovet L."/>
            <person name="Willig A."/>
            <person name="Goepfert S."/>
            <person name="Peitsch M.C."/>
            <person name="Ivanov N.V."/>
        </authorList>
    </citation>
    <scope>NUCLEOTIDE SEQUENCE [LARGE SCALE GENOMIC DNA]</scope>
</reference>
<keyword evidence="1" id="KW-1185">Reference proteome</keyword>
<protein>
    <submittedName>
        <fullName evidence="2">Uncharacterized protein LOC142167056</fullName>
    </submittedName>
</protein>
<evidence type="ECO:0000313" key="2">
    <source>
        <dbReference type="RefSeq" id="XP_075083310.1"/>
    </source>
</evidence>
<organism evidence="1 2">
    <name type="scientific">Nicotiana tabacum</name>
    <name type="common">Common tobacco</name>
    <dbReference type="NCBI Taxonomy" id="4097"/>
    <lineage>
        <taxon>Eukaryota</taxon>
        <taxon>Viridiplantae</taxon>
        <taxon>Streptophyta</taxon>
        <taxon>Embryophyta</taxon>
        <taxon>Tracheophyta</taxon>
        <taxon>Spermatophyta</taxon>
        <taxon>Magnoliopsida</taxon>
        <taxon>eudicotyledons</taxon>
        <taxon>Gunneridae</taxon>
        <taxon>Pentapetalae</taxon>
        <taxon>asterids</taxon>
        <taxon>lamiids</taxon>
        <taxon>Solanales</taxon>
        <taxon>Solanaceae</taxon>
        <taxon>Nicotianoideae</taxon>
        <taxon>Nicotianeae</taxon>
        <taxon>Nicotiana</taxon>
    </lineage>
</organism>
<gene>
    <name evidence="2" type="primary">LOC142167056</name>
</gene>
<reference evidence="2" key="2">
    <citation type="submission" date="2025-08" db="UniProtKB">
        <authorList>
            <consortium name="RefSeq"/>
        </authorList>
    </citation>
    <scope>IDENTIFICATION</scope>
    <source>
        <tissue evidence="2">Leaf</tissue>
    </source>
</reference>
<dbReference type="Proteomes" id="UP000790787">
    <property type="component" value="Chromosome 12"/>
</dbReference>